<dbReference type="PANTHER" id="PTHR34825:SF1">
    <property type="entry name" value="AAA-ATPASE-LIKE DOMAIN-CONTAINING PROTEIN"/>
    <property type="match status" value="1"/>
</dbReference>
<proteinExistence type="predicted"/>
<dbReference type="Proteomes" id="UP000887574">
    <property type="component" value="Unplaced"/>
</dbReference>
<protein>
    <submittedName>
        <fullName evidence="3">Uncharacterized protein</fullName>
    </submittedName>
</protein>
<keyword evidence="2" id="KW-1185">Reference proteome</keyword>
<evidence type="ECO:0000313" key="2">
    <source>
        <dbReference type="Proteomes" id="UP000887574"/>
    </source>
</evidence>
<feature type="region of interest" description="Disordered" evidence="1">
    <location>
        <begin position="304"/>
        <end position="364"/>
    </location>
</feature>
<dbReference type="PANTHER" id="PTHR34825">
    <property type="entry name" value="CONSERVED PROTEIN, WITH A WEAK D-GALACTARATE DEHYDRATASE/ALTRONATE HYDROLASE DOMAIN"/>
    <property type="match status" value="1"/>
</dbReference>
<sequence>MKWNKDEPAPSDHTSLFMNYLYQLGYLAPSSKNSDMCHIPNLEIKAEFNERLIDYYIRHNKVREQSIEACVKILNKILDGDQTRVEDFKEALNQLFEHYVFGSLTTPARFKNRQREALFKKQQEEMNKCLLEKRAFVHPNKAFCQAVICAIAMDSKHLVFGSEVGSEAKKGRADVIVIGPKTSIIIELKWDKSGDDALEQATDPFRDYESILKVCNFTPTTLFLGLNVNPMHSDPAQRVELESRSEPNTFYLAEDDDSALDTSRLVSSFGSIRIVADSTGINSCGKSDQASTTEILTEDLLNSPQSVVQPEPASRAKNEVQLASSSLYGQRETSPLPSTTNLVNAANQSRGQQGPPLNQLSDLSKPKKKSLFSKLFTKKEPKQPHIYTDEEKQILKEQFQELDGNARSAYEHVLDPYHNPNAFFPTDPNKYTCDVSTVQEGPKDDWIVVHPVGSRQSSMAASTTTFTNLTPNTPQSSTQPSSSSHAPSPSSRPSSQPTKVAQAAYRHLCLNLPP</sequence>
<feature type="region of interest" description="Disordered" evidence="1">
    <location>
        <begin position="457"/>
        <end position="504"/>
    </location>
</feature>
<feature type="compositionally biased region" description="Low complexity" evidence="1">
    <location>
        <begin position="463"/>
        <end position="498"/>
    </location>
</feature>
<dbReference type="WBParaSite" id="jg25687">
    <property type="protein sequence ID" value="jg25687"/>
    <property type="gene ID" value="jg25687"/>
</dbReference>
<evidence type="ECO:0000313" key="3">
    <source>
        <dbReference type="WBParaSite" id="jg25687"/>
    </source>
</evidence>
<organism evidence="2 3">
    <name type="scientific">Ditylenchus dipsaci</name>
    <dbReference type="NCBI Taxonomy" id="166011"/>
    <lineage>
        <taxon>Eukaryota</taxon>
        <taxon>Metazoa</taxon>
        <taxon>Ecdysozoa</taxon>
        <taxon>Nematoda</taxon>
        <taxon>Chromadorea</taxon>
        <taxon>Rhabditida</taxon>
        <taxon>Tylenchina</taxon>
        <taxon>Tylenchomorpha</taxon>
        <taxon>Sphaerularioidea</taxon>
        <taxon>Anguinidae</taxon>
        <taxon>Anguininae</taxon>
        <taxon>Ditylenchus</taxon>
    </lineage>
</organism>
<feature type="compositionally biased region" description="Polar residues" evidence="1">
    <location>
        <begin position="321"/>
        <end position="359"/>
    </location>
</feature>
<accession>A0A915E0M3</accession>
<name>A0A915E0M3_9BILA</name>
<reference evidence="3" key="1">
    <citation type="submission" date="2022-11" db="UniProtKB">
        <authorList>
            <consortium name="WormBaseParasite"/>
        </authorList>
    </citation>
    <scope>IDENTIFICATION</scope>
</reference>
<dbReference type="AlphaFoldDB" id="A0A915E0M3"/>
<evidence type="ECO:0000256" key="1">
    <source>
        <dbReference type="SAM" id="MobiDB-lite"/>
    </source>
</evidence>